<evidence type="ECO:0000313" key="10">
    <source>
        <dbReference type="Proteomes" id="UP000190312"/>
    </source>
</evidence>
<feature type="transmembrane region" description="Helical" evidence="7">
    <location>
        <begin position="298"/>
        <end position="320"/>
    </location>
</feature>
<evidence type="ECO:0000256" key="4">
    <source>
        <dbReference type="ARBA" id="ARBA00022989"/>
    </source>
</evidence>
<dbReference type="OrthoDB" id="10262656at2759"/>
<feature type="transmembrane region" description="Helical" evidence="7">
    <location>
        <begin position="129"/>
        <end position="147"/>
    </location>
</feature>
<feature type="transmembrane region" description="Helical" evidence="7">
    <location>
        <begin position="399"/>
        <end position="423"/>
    </location>
</feature>
<dbReference type="SUPFAM" id="SSF103473">
    <property type="entry name" value="MFS general substrate transporter"/>
    <property type="match status" value="1"/>
</dbReference>
<sequence>MLLSGGLIEVVKVPEGGGNETVQVIHQSVTEFLRARGLAYLATLAETDKKAICVMPDTEPPGNDDIHNCPAPFDGSCLNHLVTDCLHFPADLTVAMSRYAYPVNAAKAWIRSTKVRVVSTLTGLPFRQLALLAICHFAETVVLTSIVPYMPDMLEHAGVPKSDVAKWVGFTTTITATCAGLMGVIWGMASDSMGRKRVILLELNLMLVFVFLFGFSQHLALLVLFRALIGLVSGSVGIMRTMIAELVPEKLLQPYAFSILPTVETIGSGFGPAIGGLLARPAEHYPGIFGRIGLFKMFPFALSSVASSCVVAFAITMASSSLRETQPGRKDSPDDGLMIAKILSSVWALRTRKADIRPEVVDETTALLGDTIEDVEEVLEQRAAELVGRWKSVISPQPILLVLISGVMSMHTVAFDSLFPVLLHLPKQHLKGNPDVHLPFKFSSGLGLEPNEMGLFYSIVGVSSMVVQLVIFPWAARKHGILQCLKLACTVFPILYLVVPFVPLLPQPLSSVAVVALLVLKMAGAAFVFPCCTILISEVAGAIGMLATVNGIATSIIAFGQALGPGVMGPTFSFGVKLGYTILPWWLLAGFAFLSSLPVAWIKEVDIKLPEEGLLPNEEEQQVGDGENDMEARGRQPTLI</sequence>
<accession>A0A1S9DGB9</accession>
<feature type="transmembrane region" description="Helical" evidence="7">
    <location>
        <begin position="198"/>
        <end position="215"/>
    </location>
</feature>
<evidence type="ECO:0000313" key="9">
    <source>
        <dbReference type="EMBL" id="OOO08100.1"/>
    </source>
</evidence>
<dbReference type="InterPro" id="IPR020846">
    <property type="entry name" value="MFS_dom"/>
</dbReference>
<evidence type="ECO:0000256" key="7">
    <source>
        <dbReference type="SAM" id="Phobius"/>
    </source>
</evidence>
<dbReference type="PANTHER" id="PTHR23504">
    <property type="entry name" value="MAJOR FACILITATOR SUPERFAMILY DOMAIN-CONTAINING PROTEIN 10"/>
    <property type="match status" value="1"/>
</dbReference>
<feature type="transmembrane region" description="Helical" evidence="7">
    <location>
        <begin position="455"/>
        <end position="475"/>
    </location>
</feature>
<name>A0A1S9DGB9_ASPOZ</name>
<evidence type="ECO:0000256" key="6">
    <source>
        <dbReference type="SAM" id="MobiDB-lite"/>
    </source>
</evidence>
<evidence type="ECO:0000256" key="1">
    <source>
        <dbReference type="ARBA" id="ARBA00004141"/>
    </source>
</evidence>
<keyword evidence="4 7" id="KW-1133">Transmembrane helix</keyword>
<evidence type="ECO:0000256" key="2">
    <source>
        <dbReference type="ARBA" id="ARBA00022448"/>
    </source>
</evidence>
<dbReference type="EMBL" id="MKZY01000006">
    <property type="protein sequence ID" value="OOO08100.1"/>
    <property type="molecule type" value="Genomic_DNA"/>
</dbReference>
<evidence type="ECO:0000256" key="5">
    <source>
        <dbReference type="ARBA" id="ARBA00023136"/>
    </source>
</evidence>
<feature type="transmembrane region" description="Helical" evidence="7">
    <location>
        <begin position="167"/>
        <end position="186"/>
    </location>
</feature>
<protein>
    <submittedName>
        <fullName evidence="9">Major facilitator superfamily MFS_1</fullName>
    </submittedName>
</protein>
<keyword evidence="3 7" id="KW-0812">Transmembrane</keyword>
<dbReference type="GO" id="GO:0022857">
    <property type="term" value="F:transmembrane transporter activity"/>
    <property type="evidence" value="ECO:0007669"/>
    <property type="project" value="InterPro"/>
</dbReference>
<feature type="transmembrane region" description="Helical" evidence="7">
    <location>
        <begin position="583"/>
        <end position="602"/>
    </location>
</feature>
<keyword evidence="2" id="KW-0813">Transport</keyword>
<feature type="compositionally biased region" description="Acidic residues" evidence="6">
    <location>
        <begin position="617"/>
        <end position="629"/>
    </location>
</feature>
<dbReference type="eggNOG" id="KOG2615">
    <property type="taxonomic scope" value="Eukaryota"/>
</dbReference>
<feature type="region of interest" description="Disordered" evidence="6">
    <location>
        <begin position="616"/>
        <end position="640"/>
    </location>
</feature>
<feature type="transmembrane region" description="Helical" evidence="7">
    <location>
        <begin position="487"/>
        <end position="506"/>
    </location>
</feature>
<feature type="transmembrane region" description="Helical" evidence="7">
    <location>
        <begin position="543"/>
        <end position="563"/>
    </location>
</feature>
<gene>
    <name evidence="9" type="ORF">OAory_01046000</name>
</gene>
<dbReference type="PROSITE" id="PS50850">
    <property type="entry name" value="MFS"/>
    <property type="match status" value="1"/>
</dbReference>
<dbReference type="PANTHER" id="PTHR23504:SF8">
    <property type="entry name" value="TRANSPORTER, PUTATIVE (AFU_ORTHOLOGUE AFUA_1G03730)-RELATED"/>
    <property type="match status" value="1"/>
</dbReference>
<dbReference type="GO" id="GO:0016020">
    <property type="term" value="C:membrane"/>
    <property type="evidence" value="ECO:0007669"/>
    <property type="project" value="UniProtKB-SubCell"/>
</dbReference>
<dbReference type="InterPro" id="IPR036259">
    <property type="entry name" value="MFS_trans_sf"/>
</dbReference>
<dbReference type="VEuPathDB" id="FungiDB:AO090103000510"/>
<evidence type="ECO:0000256" key="3">
    <source>
        <dbReference type="ARBA" id="ARBA00022692"/>
    </source>
</evidence>
<feature type="transmembrane region" description="Helical" evidence="7">
    <location>
        <begin position="512"/>
        <end position="536"/>
    </location>
</feature>
<evidence type="ECO:0000259" key="8">
    <source>
        <dbReference type="PROSITE" id="PS50850"/>
    </source>
</evidence>
<feature type="domain" description="Major facilitator superfamily (MFS) profile" evidence="8">
    <location>
        <begin position="128"/>
        <end position="607"/>
    </location>
</feature>
<dbReference type="InterPro" id="IPR011701">
    <property type="entry name" value="MFS"/>
</dbReference>
<dbReference type="VEuPathDB" id="FungiDB:AO090103000247"/>
<organism evidence="9 10">
    <name type="scientific">Aspergillus oryzae</name>
    <name type="common">Yellow koji mold</name>
    <dbReference type="NCBI Taxonomy" id="5062"/>
    <lineage>
        <taxon>Eukaryota</taxon>
        <taxon>Fungi</taxon>
        <taxon>Dikarya</taxon>
        <taxon>Ascomycota</taxon>
        <taxon>Pezizomycotina</taxon>
        <taxon>Eurotiomycetes</taxon>
        <taxon>Eurotiomycetidae</taxon>
        <taxon>Eurotiales</taxon>
        <taxon>Aspergillaceae</taxon>
        <taxon>Aspergillus</taxon>
        <taxon>Aspergillus subgen. Circumdati</taxon>
    </lineage>
</organism>
<comment type="subcellular location">
    <subcellularLocation>
        <location evidence="1">Membrane</location>
        <topology evidence="1">Multi-pass membrane protein</topology>
    </subcellularLocation>
</comment>
<keyword evidence="5 7" id="KW-0472">Membrane</keyword>
<dbReference type="Gene3D" id="1.20.1250.20">
    <property type="entry name" value="MFS general substrate transporter like domains"/>
    <property type="match status" value="1"/>
</dbReference>
<reference evidence="9 10" key="1">
    <citation type="submission" date="2016-10" db="EMBL/GenBank/DDBJ databases">
        <title>Genome sequencing of Aspergillus oryzae BCC7051.</title>
        <authorList>
            <person name="Thammarongtham C."/>
            <person name="Vorapreeda T."/>
            <person name="Nookaew I."/>
            <person name="Srisuk T."/>
            <person name="Land M."/>
            <person name="Jeennor S."/>
            <person name="Laoteng K."/>
        </authorList>
    </citation>
    <scope>NUCLEOTIDE SEQUENCE [LARGE SCALE GENOMIC DNA]</scope>
    <source>
        <strain evidence="9 10">BCC7051</strain>
    </source>
</reference>
<dbReference type="Pfam" id="PF07690">
    <property type="entry name" value="MFS_1"/>
    <property type="match status" value="1"/>
</dbReference>
<feature type="transmembrane region" description="Helical" evidence="7">
    <location>
        <begin position="221"/>
        <end position="243"/>
    </location>
</feature>
<dbReference type="Proteomes" id="UP000190312">
    <property type="component" value="Unassembled WGS sequence"/>
</dbReference>
<comment type="caution">
    <text evidence="9">The sequence shown here is derived from an EMBL/GenBank/DDBJ whole genome shotgun (WGS) entry which is preliminary data.</text>
</comment>
<proteinExistence type="predicted"/>
<dbReference type="AlphaFoldDB" id="A0A1S9DGB9"/>